<protein>
    <submittedName>
        <fullName evidence="2">Nuclear transport factor 2 family protein</fullName>
    </submittedName>
</protein>
<accession>A0ABS8ISU5</accession>
<feature type="domain" description="SnoaL-like" evidence="1">
    <location>
        <begin position="3"/>
        <end position="145"/>
    </location>
</feature>
<reference evidence="2 3" key="1">
    <citation type="submission" date="2021-11" db="EMBL/GenBank/DDBJ databases">
        <authorList>
            <person name="Huq M.A."/>
        </authorList>
    </citation>
    <scope>NUCLEOTIDE SEQUENCE [LARGE SCALE GENOMIC DNA]</scope>
    <source>
        <strain evidence="2 3">MAHUQ-52</strain>
    </source>
</reference>
<proteinExistence type="predicted"/>
<dbReference type="Proteomes" id="UP001198701">
    <property type="component" value="Unassembled WGS sequence"/>
</dbReference>
<dbReference type="SUPFAM" id="SSF54427">
    <property type="entry name" value="NTF2-like"/>
    <property type="match status" value="1"/>
</dbReference>
<gene>
    <name evidence="2" type="ORF">LMJ30_05065</name>
</gene>
<dbReference type="Gene3D" id="3.10.450.50">
    <property type="match status" value="1"/>
</dbReference>
<organism evidence="2 3">
    <name type="scientific">Massilia agrisoli</name>
    <dbReference type="NCBI Taxonomy" id="2892444"/>
    <lineage>
        <taxon>Bacteria</taxon>
        <taxon>Pseudomonadati</taxon>
        <taxon>Pseudomonadota</taxon>
        <taxon>Betaproteobacteria</taxon>
        <taxon>Burkholderiales</taxon>
        <taxon>Oxalobacteraceae</taxon>
        <taxon>Telluria group</taxon>
        <taxon>Massilia</taxon>
    </lineage>
</organism>
<evidence type="ECO:0000259" key="1">
    <source>
        <dbReference type="Pfam" id="PF13577"/>
    </source>
</evidence>
<dbReference type="RefSeq" id="WP_229431257.1">
    <property type="nucleotide sequence ID" value="NZ_JAJHPV010000009.1"/>
</dbReference>
<evidence type="ECO:0000313" key="2">
    <source>
        <dbReference type="EMBL" id="MCC6070330.1"/>
    </source>
</evidence>
<dbReference type="InterPro" id="IPR037401">
    <property type="entry name" value="SnoaL-like"/>
</dbReference>
<sequence>MSKEREVQQVLAKYVRAADRRDGAAMSQLFVEQAQVEIFEGQQAPRQIGRIEGAGAIGAAVAGLMEPHPAGGWSHHTTHDPIVEVDGDAATIDAQFIVYDTVGATKPPAGWPGNAFGAQGTVMPIEAGYYRSRLVREDQQWKIAEHRIYLDLPMAFPESST</sequence>
<keyword evidence="3" id="KW-1185">Reference proteome</keyword>
<dbReference type="EMBL" id="JAJHPV010000009">
    <property type="protein sequence ID" value="MCC6070330.1"/>
    <property type="molecule type" value="Genomic_DNA"/>
</dbReference>
<dbReference type="InterPro" id="IPR032710">
    <property type="entry name" value="NTF2-like_dom_sf"/>
</dbReference>
<dbReference type="Pfam" id="PF13577">
    <property type="entry name" value="SnoaL_4"/>
    <property type="match status" value="1"/>
</dbReference>
<comment type="caution">
    <text evidence="2">The sequence shown here is derived from an EMBL/GenBank/DDBJ whole genome shotgun (WGS) entry which is preliminary data.</text>
</comment>
<evidence type="ECO:0000313" key="3">
    <source>
        <dbReference type="Proteomes" id="UP001198701"/>
    </source>
</evidence>
<name>A0ABS8ISU5_9BURK</name>